<dbReference type="InterPro" id="IPR036291">
    <property type="entry name" value="NAD(P)-bd_dom_sf"/>
</dbReference>
<dbReference type="Pfam" id="PF08240">
    <property type="entry name" value="ADH_N"/>
    <property type="match status" value="1"/>
</dbReference>
<dbReference type="OrthoDB" id="9781031at2"/>
<sequence length="357" mass="38658">MLIRSRAVNKDDRGNIIMDLINKKVVFRAPYSFDIESVPIQRELADNDVLIRTLYSLISPGTELALYSGSHVGINDPNNTFAKFPFYAGYTSVGEIVAVGAKVDRFQIGDQVFTTGKHAKYNIVPAASSAIPLLKLPAQVKAEHAPFVKMAIICMTAVAQSKIRVGDTAVVIGMGLIGNLAAQLYSIMGATVIAADVVESRLQIAKQCGIEHVILSGPDVNLQEQVLELTGGKKADIVVEATGSPKLVVPALDLARQLGQVIALGSTRGMVDLNVYEYIQRKGVHLIGAYEALMSLEGFPSRMTLSRYIFKLIGLGALKIEPLISHILPYEQAEAGYNLLLKEQDKALGVLLDWQNA</sequence>
<dbReference type="Proteomes" id="UP000293142">
    <property type="component" value="Unassembled WGS sequence"/>
</dbReference>
<keyword evidence="5" id="KW-0560">Oxidoreductase</keyword>
<comment type="cofactor">
    <cofactor evidence="1">
        <name>Zn(2+)</name>
        <dbReference type="ChEBI" id="CHEBI:29105"/>
    </cofactor>
</comment>
<gene>
    <name evidence="8" type="ORF">EYB31_31545</name>
</gene>
<dbReference type="GO" id="GO:0016491">
    <property type="term" value="F:oxidoreductase activity"/>
    <property type="evidence" value="ECO:0007669"/>
    <property type="project" value="UniProtKB-KW"/>
</dbReference>
<evidence type="ECO:0000256" key="5">
    <source>
        <dbReference type="ARBA" id="ARBA00023002"/>
    </source>
</evidence>
<keyword evidence="9" id="KW-1185">Reference proteome</keyword>
<dbReference type="InterPro" id="IPR011032">
    <property type="entry name" value="GroES-like_sf"/>
</dbReference>
<accession>A0A4V2J3B7</accession>
<keyword evidence="3" id="KW-0479">Metal-binding</keyword>
<evidence type="ECO:0000256" key="1">
    <source>
        <dbReference type="ARBA" id="ARBA00001947"/>
    </source>
</evidence>
<evidence type="ECO:0000256" key="4">
    <source>
        <dbReference type="ARBA" id="ARBA00022833"/>
    </source>
</evidence>
<feature type="domain" description="Alcohol dehydrogenase-like N-terminal" evidence="7">
    <location>
        <begin position="46"/>
        <end position="113"/>
    </location>
</feature>
<dbReference type="SUPFAM" id="SSF50129">
    <property type="entry name" value="GroES-like"/>
    <property type="match status" value="1"/>
</dbReference>
<dbReference type="SUPFAM" id="SSF51735">
    <property type="entry name" value="NAD(P)-binding Rossmann-fold domains"/>
    <property type="match status" value="1"/>
</dbReference>
<evidence type="ECO:0000256" key="3">
    <source>
        <dbReference type="ARBA" id="ARBA00022723"/>
    </source>
</evidence>
<dbReference type="AlphaFoldDB" id="A0A4V2J3B7"/>
<dbReference type="PANTHER" id="PTHR43350">
    <property type="entry name" value="NAD-DEPENDENT ALCOHOL DEHYDROGENASE"/>
    <property type="match status" value="1"/>
</dbReference>
<dbReference type="PANTHER" id="PTHR43350:SF19">
    <property type="entry name" value="D-GULOSIDE 3-DEHYDROGENASE"/>
    <property type="match status" value="1"/>
</dbReference>
<proteinExistence type="inferred from homology"/>
<dbReference type="CDD" id="cd08255">
    <property type="entry name" value="2-desacetyl-2-hydroxyethyl_bacteriochlorophyllide_like"/>
    <property type="match status" value="1"/>
</dbReference>
<dbReference type="Gene3D" id="3.40.50.720">
    <property type="entry name" value="NAD(P)-binding Rossmann-like Domain"/>
    <property type="match status" value="1"/>
</dbReference>
<dbReference type="GO" id="GO:0046872">
    <property type="term" value="F:metal ion binding"/>
    <property type="evidence" value="ECO:0007669"/>
    <property type="project" value="UniProtKB-KW"/>
</dbReference>
<organism evidence="8 9">
    <name type="scientific">Paenibacillus thalictri</name>
    <dbReference type="NCBI Taxonomy" id="2527873"/>
    <lineage>
        <taxon>Bacteria</taxon>
        <taxon>Bacillati</taxon>
        <taxon>Bacillota</taxon>
        <taxon>Bacilli</taxon>
        <taxon>Bacillales</taxon>
        <taxon>Paenibacillaceae</taxon>
        <taxon>Paenibacillus</taxon>
    </lineage>
</organism>
<feature type="domain" description="Alcohol dehydrogenase-like C-terminal" evidence="6">
    <location>
        <begin position="177"/>
        <end position="290"/>
    </location>
</feature>
<evidence type="ECO:0000313" key="8">
    <source>
        <dbReference type="EMBL" id="TBL71080.1"/>
    </source>
</evidence>
<keyword evidence="4" id="KW-0862">Zinc</keyword>
<protein>
    <recommendedName>
        <fullName evidence="10">Zinc-binding alcohol dehydrogenase</fullName>
    </recommendedName>
</protein>
<reference evidence="8 9" key="1">
    <citation type="submission" date="2019-02" db="EMBL/GenBank/DDBJ databases">
        <title>Paenibacillus sp. nov., isolated from surface-sterilized tissue of Thalictrum simplex L.</title>
        <authorList>
            <person name="Tuo L."/>
        </authorList>
    </citation>
    <scope>NUCLEOTIDE SEQUENCE [LARGE SCALE GENOMIC DNA]</scope>
    <source>
        <strain evidence="8 9">N2SHLJ1</strain>
    </source>
</reference>
<comment type="caution">
    <text evidence="8">The sequence shown here is derived from an EMBL/GenBank/DDBJ whole genome shotgun (WGS) entry which is preliminary data.</text>
</comment>
<evidence type="ECO:0008006" key="10">
    <source>
        <dbReference type="Google" id="ProtNLM"/>
    </source>
</evidence>
<dbReference type="InterPro" id="IPR013149">
    <property type="entry name" value="ADH-like_C"/>
</dbReference>
<comment type="similarity">
    <text evidence="2">Belongs to the zinc-containing alcohol dehydrogenase family.</text>
</comment>
<dbReference type="Pfam" id="PF00107">
    <property type="entry name" value="ADH_zinc_N"/>
    <property type="match status" value="1"/>
</dbReference>
<evidence type="ECO:0000259" key="7">
    <source>
        <dbReference type="Pfam" id="PF08240"/>
    </source>
</evidence>
<dbReference type="Gene3D" id="3.90.180.10">
    <property type="entry name" value="Medium-chain alcohol dehydrogenases, catalytic domain"/>
    <property type="match status" value="2"/>
</dbReference>
<evidence type="ECO:0000259" key="6">
    <source>
        <dbReference type="Pfam" id="PF00107"/>
    </source>
</evidence>
<dbReference type="EMBL" id="SIRE01000028">
    <property type="protein sequence ID" value="TBL71080.1"/>
    <property type="molecule type" value="Genomic_DNA"/>
</dbReference>
<dbReference type="InterPro" id="IPR013154">
    <property type="entry name" value="ADH-like_N"/>
</dbReference>
<evidence type="ECO:0000256" key="2">
    <source>
        <dbReference type="ARBA" id="ARBA00008072"/>
    </source>
</evidence>
<evidence type="ECO:0000313" key="9">
    <source>
        <dbReference type="Proteomes" id="UP000293142"/>
    </source>
</evidence>
<name>A0A4V2J3B7_9BACL</name>